<geneLocation type="mitochondrion" evidence="2"/>
<proteinExistence type="predicted"/>
<sequence length="152" mass="16322">MFVDSEPRSWWSCSAYQCKETSGGLSSWYLCSCYAATQLRSYAATQRVASLVPAKLPSLVGARGSAAPKSWWWLGNHGSTNPALATQPLVLVGKPRQQQPEGHKPIARAALLPTQASGSWWEPSVGAVAAPATATQGGLTLFFLSFVRRSKL</sequence>
<dbReference type="EMBL" id="MH647061">
    <property type="protein sequence ID" value="AYD91405.1"/>
    <property type="molecule type" value="Genomic_DNA"/>
</dbReference>
<accession>A0A5H2Q9Y8</accession>
<name>A0A5H2Q9Y8_9AGAR</name>
<dbReference type="EMBL" id="MH647060">
    <property type="protein sequence ID" value="AYD91374.1"/>
    <property type="molecule type" value="Genomic_DNA"/>
</dbReference>
<protein>
    <submittedName>
        <fullName evidence="2">Uncharacterized protein</fullName>
    </submittedName>
</protein>
<evidence type="ECO:0000313" key="1">
    <source>
        <dbReference type="EMBL" id="AYD91374.1"/>
    </source>
</evidence>
<dbReference type="RefSeq" id="YP_009704485.1">
    <property type="nucleotide sequence ID" value="NC_044971.1"/>
</dbReference>
<reference evidence="1" key="1">
    <citation type="submission" date="2018-07" db="EMBL/GenBank/DDBJ databases">
        <authorList>
            <person name="Wan J."/>
            <person name="Li Y."/>
            <person name="Wang H."/>
            <person name="Tang L."/>
            <person name="Tan Q."/>
            <person name="Bao D."/>
            <person name="Yang R."/>
        </authorList>
    </citation>
    <scope>NUCLEOTIDE SEQUENCE</scope>
    <source>
        <strain evidence="1">V8</strain>
    </source>
</reference>
<dbReference type="GeneID" id="41954908"/>
<evidence type="ECO:0000313" key="2">
    <source>
        <dbReference type="EMBL" id="AYD91405.1"/>
    </source>
</evidence>
<reference evidence="2" key="2">
    <citation type="submission" date="2018-07" db="EMBL/GenBank/DDBJ databases">
        <authorList>
            <person name="Wan J."/>
            <person name="Li Y."/>
            <person name="Wang H."/>
            <person name="Tang L."/>
            <person name="Li Z."/>
            <person name="Tan Q."/>
            <person name="Bao D."/>
            <person name="Yang R."/>
        </authorList>
    </citation>
    <scope>NUCLEOTIDE SEQUENCE</scope>
    <source>
        <strain evidence="2">V23</strain>
    </source>
</reference>
<organism evidence="2">
    <name type="scientific">Volvariella volvacea</name>
    <dbReference type="NCBI Taxonomy" id="36659"/>
    <lineage>
        <taxon>Eukaryota</taxon>
        <taxon>Fungi</taxon>
        <taxon>Dikarya</taxon>
        <taxon>Basidiomycota</taxon>
        <taxon>Agaricomycotina</taxon>
        <taxon>Agaricomycetes</taxon>
        <taxon>Agaricomycetidae</taxon>
        <taxon>Agaricales</taxon>
        <taxon>Pluteineae</taxon>
        <taxon>Pluteaceae</taxon>
        <taxon>Volvariella</taxon>
    </lineage>
</organism>
<gene>
    <name evidence="2" type="primary">orf152</name>
</gene>
<keyword evidence="2" id="KW-0496">Mitochondrion</keyword>
<dbReference type="AlphaFoldDB" id="A0A5H2Q9Y8"/>